<feature type="transmembrane region" description="Helical" evidence="8">
    <location>
        <begin position="820"/>
        <end position="842"/>
    </location>
</feature>
<feature type="compositionally biased region" description="Polar residues" evidence="7">
    <location>
        <begin position="1295"/>
        <end position="1307"/>
    </location>
</feature>
<feature type="compositionally biased region" description="Low complexity" evidence="7">
    <location>
        <begin position="1637"/>
        <end position="1669"/>
    </location>
</feature>
<feature type="compositionally biased region" description="Low complexity" evidence="7">
    <location>
        <begin position="1983"/>
        <end position="1997"/>
    </location>
</feature>
<feature type="compositionally biased region" description="Basic and acidic residues" evidence="7">
    <location>
        <begin position="1884"/>
        <end position="1895"/>
    </location>
</feature>
<evidence type="ECO:0000256" key="4">
    <source>
        <dbReference type="ARBA" id="ARBA00022777"/>
    </source>
</evidence>
<feature type="compositionally biased region" description="Pro residues" evidence="7">
    <location>
        <begin position="1736"/>
        <end position="1746"/>
    </location>
</feature>
<dbReference type="InterPro" id="IPR017441">
    <property type="entry name" value="Protein_kinase_ATP_BS"/>
</dbReference>
<feature type="domain" description="Protein kinase" evidence="9">
    <location>
        <begin position="1160"/>
        <end position="1521"/>
    </location>
</feature>
<dbReference type="GO" id="GO:0005524">
    <property type="term" value="F:ATP binding"/>
    <property type="evidence" value="ECO:0007669"/>
    <property type="project" value="UniProtKB-UniRule"/>
</dbReference>
<evidence type="ECO:0000313" key="10">
    <source>
        <dbReference type="EMBL" id="GLC60306.1"/>
    </source>
</evidence>
<evidence type="ECO:0000256" key="3">
    <source>
        <dbReference type="ARBA" id="ARBA00022741"/>
    </source>
</evidence>
<feature type="region of interest" description="Disordered" evidence="7">
    <location>
        <begin position="1079"/>
        <end position="1114"/>
    </location>
</feature>
<dbReference type="PANTHER" id="PTHR44329">
    <property type="entry name" value="SERINE/THREONINE-PROTEIN KINASE TNNI3K-RELATED"/>
    <property type="match status" value="1"/>
</dbReference>
<evidence type="ECO:0000256" key="7">
    <source>
        <dbReference type="SAM" id="MobiDB-lite"/>
    </source>
</evidence>
<keyword evidence="8" id="KW-0812">Transmembrane</keyword>
<feature type="transmembrane region" description="Helical" evidence="8">
    <location>
        <begin position="93"/>
        <end position="113"/>
    </location>
</feature>
<keyword evidence="4" id="KW-0418">Kinase</keyword>
<feature type="region of interest" description="Disordered" evidence="7">
    <location>
        <begin position="1579"/>
        <end position="1769"/>
    </location>
</feature>
<feature type="compositionally biased region" description="Pro residues" evidence="7">
    <location>
        <begin position="1684"/>
        <end position="1706"/>
    </location>
</feature>
<feature type="compositionally biased region" description="Low complexity" evidence="7">
    <location>
        <begin position="1812"/>
        <end position="1824"/>
    </location>
</feature>
<feature type="compositionally biased region" description="Pro residues" evidence="7">
    <location>
        <begin position="774"/>
        <end position="794"/>
    </location>
</feature>
<feature type="region of interest" description="Disordered" evidence="7">
    <location>
        <begin position="2081"/>
        <end position="2151"/>
    </location>
</feature>
<keyword evidence="11" id="KW-1185">Reference proteome</keyword>
<dbReference type="PROSITE" id="PS00107">
    <property type="entry name" value="PROTEIN_KINASE_ATP"/>
    <property type="match status" value="1"/>
</dbReference>
<dbReference type="OrthoDB" id="536504at2759"/>
<accession>A0A9W6BZC9</accession>
<name>A0A9W6BZC9_9CHLO</name>
<feature type="region of interest" description="Disordered" evidence="7">
    <location>
        <begin position="774"/>
        <end position="817"/>
    </location>
</feature>
<keyword evidence="5 6" id="KW-0067">ATP-binding</keyword>
<feature type="compositionally biased region" description="Basic and acidic residues" evidence="7">
    <location>
        <begin position="129"/>
        <end position="140"/>
    </location>
</feature>
<dbReference type="InterPro" id="IPR008271">
    <property type="entry name" value="Ser/Thr_kinase_AS"/>
</dbReference>
<evidence type="ECO:0000256" key="6">
    <source>
        <dbReference type="PROSITE-ProRule" id="PRU10141"/>
    </source>
</evidence>
<feature type="compositionally biased region" description="Basic and acidic residues" evidence="7">
    <location>
        <begin position="1921"/>
        <end position="1931"/>
    </location>
</feature>
<feature type="transmembrane region" description="Helical" evidence="8">
    <location>
        <begin position="1126"/>
        <end position="1148"/>
    </location>
</feature>
<dbReference type="PANTHER" id="PTHR44329:SF214">
    <property type="entry name" value="PROTEIN KINASE DOMAIN-CONTAINING PROTEIN"/>
    <property type="match status" value="1"/>
</dbReference>
<feature type="region of interest" description="Disordered" evidence="7">
    <location>
        <begin position="982"/>
        <end position="1022"/>
    </location>
</feature>
<comment type="caution">
    <text evidence="10">The sequence shown here is derived from an EMBL/GenBank/DDBJ whole genome shotgun (WGS) entry which is preliminary data.</text>
</comment>
<feature type="region of interest" description="Disordered" evidence="7">
    <location>
        <begin position="1798"/>
        <end position="2067"/>
    </location>
</feature>
<evidence type="ECO:0000259" key="9">
    <source>
        <dbReference type="PROSITE" id="PS50011"/>
    </source>
</evidence>
<evidence type="ECO:0000256" key="1">
    <source>
        <dbReference type="ARBA" id="ARBA00022527"/>
    </source>
</evidence>
<feature type="compositionally biased region" description="Gly residues" evidence="7">
    <location>
        <begin position="848"/>
        <end position="875"/>
    </location>
</feature>
<dbReference type="EMBL" id="BRXU01000033">
    <property type="protein sequence ID" value="GLC60306.1"/>
    <property type="molecule type" value="Genomic_DNA"/>
</dbReference>
<evidence type="ECO:0000256" key="2">
    <source>
        <dbReference type="ARBA" id="ARBA00022679"/>
    </source>
</evidence>
<dbReference type="Proteomes" id="UP001165080">
    <property type="component" value="Unassembled WGS sequence"/>
</dbReference>
<feature type="compositionally biased region" description="Basic and acidic residues" evidence="7">
    <location>
        <begin position="2083"/>
        <end position="2092"/>
    </location>
</feature>
<dbReference type="SMART" id="SM00220">
    <property type="entry name" value="S_TKc"/>
    <property type="match status" value="1"/>
</dbReference>
<dbReference type="PROSITE" id="PS50011">
    <property type="entry name" value="PROTEIN_KINASE_DOM"/>
    <property type="match status" value="1"/>
</dbReference>
<proteinExistence type="predicted"/>
<keyword evidence="8" id="KW-0472">Membrane</keyword>
<organism evidence="10 11">
    <name type="scientific">Pleodorina starrii</name>
    <dbReference type="NCBI Taxonomy" id="330485"/>
    <lineage>
        <taxon>Eukaryota</taxon>
        <taxon>Viridiplantae</taxon>
        <taxon>Chlorophyta</taxon>
        <taxon>core chlorophytes</taxon>
        <taxon>Chlorophyceae</taxon>
        <taxon>CS clade</taxon>
        <taxon>Chlamydomonadales</taxon>
        <taxon>Volvocaceae</taxon>
        <taxon>Pleodorina</taxon>
    </lineage>
</organism>
<dbReference type="InterPro" id="IPR011009">
    <property type="entry name" value="Kinase-like_dom_sf"/>
</dbReference>
<evidence type="ECO:0000313" key="11">
    <source>
        <dbReference type="Proteomes" id="UP001165080"/>
    </source>
</evidence>
<keyword evidence="3 6" id="KW-0547">Nucleotide-binding</keyword>
<dbReference type="InterPro" id="IPR000719">
    <property type="entry name" value="Prot_kinase_dom"/>
</dbReference>
<feature type="compositionally biased region" description="Pro residues" evidence="7">
    <location>
        <begin position="1714"/>
        <end position="1728"/>
    </location>
</feature>
<feature type="region of interest" description="Disordered" evidence="7">
    <location>
        <begin position="1261"/>
        <end position="1308"/>
    </location>
</feature>
<dbReference type="PROSITE" id="PS00108">
    <property type="entry name" value="PROTEIN_KINASE_ST"/>
    <property type="match status" value="1"/>
</dbReference>
<feature type="compositionally biased region" description="Low complexity" evidence="7">
    <location>
        <begin position="2095"/>
        <end position="2104"/>
    </location>
</feature>
<feature type="region of interest" description="Disordered" evidence="7">
    <location>
        <begin position="113"/>
        <end position="160"/>
    </location>
</feature>
<dbReference type="SUPFAM" id="SSF56112">
    <property type="entry name" value="Protein kinase-like (PK-like)"/>
    <property type="match status" value="1"/>
</dbReference>
<feature type="compositionally biased region" description="Low complexity" evidence="7">
    <location>
        <begin position="1909"/>
        <end position="1920"/>
    </location>
</feature>
<feature type="compositionally biased region" description="Pro residues" evidence="7">
    <location>
        <begin position="2034"/>
        <end position="2043"/>
    </location>
</feature>
<dbReference type="Gene3D" id="3.30.200.20">
    <property type="entry name" value="Phosphorylase Kinase, domain 1"/>
    <property type="match status" value="1"/>
</dbReference>
<evidence type="ECO:0000256" key="5">
    <source>
        <dbReference type="ARBA" id="ARBA00022840"/>
    </source>
</evidence>
<keyword evidence="2" id="KW-0808">Transferase</keyword>
<dbReference type="Pfam" id="PF07714">
    <property type="entry name" value="PK_Tyr_Ser-Thr"/>
    <property type="match status" value="1"/>
</dbReference>
<feature type="binding site" evidence="6">
    <location>
        <position position="1187"/>
    </location>
    <ligand>
        <name>ATP</name>
        <dbReference type="ChEBI" id="CHEBI:30616"/>
    </ligand>
</feature>
<feature type="compositionally biased region" description="Low complexity" evidence="7">
    <location>
        <begin position="1850"/>
        <end position="1873"/>
    </location>
</feature>
<dbReference type="InterPro" id="IPR001245">
    <property type="entry name" value="Ser-Thr/Tyr_kinase_cat_dom"/>
</dbReference>
<feature type="compositionally biased region" description="Gly residues" evidence="7">
    <location>
        <begin position="985"/>
        <end position="1013"/>
    </location>
</feature>
<feature type="compositionally biased region" description="Basic and acidic residues" evidence="7">
    <location>
        <begin position="1597"/>
        <end position="1606"/>
    </location>
</feature>
<gene>
    <name evidence="10" type="primary">PLEST007505</name>
    <name evidence="10" type="ORF">PLESTB_001596600</name>
</gene>
<dbReference type="InterPro" id="IPR051681">
    <property type="entry name" value="Ser/Thr_Kinases-Pseudokinases"/>
</dbReference>
<dbReference type="Pfam" id="PF00069">
    <property type="entry name" value="Pkinase"/>
    <property type="match status" value="1"/>
</dbReference>
<dbReference type="GO" id="GO:0004674">
    <property type="term" value="F:protein serine/threonine kinase activity"/>
    <property type="evidence" value="ECO:0007669"/>
    <property type="project" value="UniProtKB-KW"/>
</dbReference>
<feature type="region of interest" description="Disordered" evidence="7">
    <location>
        <begin position="848"/>
        <end position="893"/>
    </location>
</feature>
<protein>
    <recommendedName>
        <fullName evidence="9">Protein kinase domain-containing protein</fullName>
    </recommendedName>
</protein>
<feature type="compositionally biased region" description="Low complexity" evidence="7">
    <location>
        <begin position="795"/>
        <end position="808"/>
    </location>
</feature>
<dbReference type="Gene3D" id="1.10.510.10">
    <property type="entry name" value="Transferase(Phosphotransferase) domain 1"/>
    <property type="match status" value="1"/>
</dbReference>
<reference evidence="10 11" key="1">
    <citation type="journal article" date="2023" name="Commun. Biol.">
        <title>Reorganization of the ancestral sex-determining regions during the evolution of trioecy in Pleodorina starrii.</title>
        <authorList>
            <person name="Takahashi K."/>
            <person name="Suzuki S."/>
            <person name="Kawai-Toyooka H."/>
            <person name="Yamamoto K."/>
            <person name="Hamaji T."/>
            <person name="Ootsuki R."/>
            <person name="Yamaguchi H."/>
            <person name="Kawachi M."/>
            <person name="Higashiyama T."/>
            <person name="Nozaki H."/>
        </authorList>
    </citation>
    <scope>NUCLEOTIDE SEQUENCE [LARGE SCALE GENOMIC DNA]</scope>
    <source>
        <strain evidence="10 11">NIES-4479</strain>
    </source>
</reference>
<feature type="region of interest" description="Disordered" evidence="7">
    <location>
        <begin position="1"/>
        <end position="69"/>
    </location>
</feature>
<evidence type="ECO:0000256" key="8">
    <source>
        <dbReference type="SAM" id="Phobius"/>
    </source>
</evidence>
<keyword evidence="1" id="KW-0723">Serine/threonine-protein kinase</keyword>
<sequence length="2268" mass="233333">MLGAGHQQQPQEQQQQRREGDSPAEAFRGANAKLTCCEGPPSMKSRHHTREDRTQSFNWRQAPGAKDSSVPLCETGRLLPGRFLGPQRRRRRLVLFVALLAAVALLLTVSPVGRPRDATADSGTASGAPRDDVPGGDDVHTAAGWARSGTGEASAARPLGSGFRRLLPRLPLPPEGTPADDRCARDVIATPMAAVTGARAASTPIESAHVHGLGTSGGPHRRLAQQDQPPPSPLDMSAGIAAPTATVNASACAVLLEYQADVGDPNDPRDHMQFDGTWTLVPGLSPLPAITSWAIGWNFNAGERLMYSGGNDDVFGGDTGRPAGTLPASVRGLVVQDAWPGGSIVRPFQNIAVLGNGTLVPGGSDLSLTLLVSKGPAAANTSSASSEPGLDGPAFAPLRTAPPVDVYLNNMACLSMSDFLKTAGGSGQGKLQQAAPPLIQTASPLLQEQQVPQVLQVSYAPMTYLVSEQQASHGGSPAAGQAVNGSASVPVFVTDMFTQMNITVINIGRHEPISLQTIQVQYWFQGPNDTEAAAAGDNHGNGCGALVPVFGPGLPGVPGARFVLSLQFANGSGDLVPRSPPGTANSTNGDYDYADTYASDGVPQLHSVEFVISIEPTTPARMDARQDYSFMETPLLWQPQVAVGTSPTKGSKGALVNMPSMGEGAVRLLVPRKTLPNPRMPAYMQGALGIIGWGSPPAAITPPQPTGPQLQGKQDQQPAISINSLPPGSFCQTQANGKLSCTVAATYCCATEGTVVTGVPLLWTALTALQLPAPQPSPAPAMPPPPQPSTPPPNSSTANSTTTLHASGRSGGSGDPRRTAAIAVGVVVGAAAMLLVAALFLYRRRGHGGGGGNEGSGDNGGRRSGSYCGGGGGGVDVPSSDGGSSGGRSGPWQSVMSTLRRLQGQPPYHVLKEVHVTPSEASELDLVLDAGWWQDNSPYQDGPIDLGLLPKYPTVPAEAFMAHVEALSPPTTRELREQLARGFTSSGGGGGDQEGGGGVGGQGEGAGAEGFEGSGVQRRRSRTAEVAVAADRGDETAALAGPEDNVRLRILVRKANTWTGRVDETWELLPDYPPHLLLPPLQPPEPAGLQPEAAELEPRSGGSPQPRAASRRYATPARVPSLARSVACGAGVGAALPGLLATLSLAAIELNVDYETEVAPNLGRLIGVGGFGRVYEATWRGRKVAVKTVTIDNEAQRQALAKEAQITARFSNCERVVQLLGACLGLSASATTLTRAAGSGRAASRRIHAGVQNGSVAAQNGAALSRRGDGSASDHGTNIGAGTYATSGQHAPGQQVGSPGGWQQAQQPRGKGREYAALIMELCEGGNLGGRIRHPHMRRLEYLEVLQLSRDVAEGLAHLHRFGVLHRDLKPGNVLLDYRGRAKIADFGISRLRDPYRSCVSLTEPGGTINYMAPELFTGIRVDERADLYSLGCIMYEALTRKVPFDNLVRGPIVGPGGEQIGIAAGSPAAVILAVAVLGRRPPLPDWVPRGLAELITACWAEDPKARPAAAQVCVRLDNLIGEEMARRALKTPWAAAGGRPRVSSPGLPAVESVAASSVGPALPSPPPSPAQVKALPLLTLPSPSGQSPALASGGEGGREGERGRGEAAIPSQRHPSAQIPAGGQGDKSSHTGLSTASSAAAAAAAAAARRPLLPSARPRSGSGAASGAELLPRDAEPQLVVRPPSPPGSPPPPQLPRPPPSPSPPERVVLPFQPRPPRMEFPPPKPPEGGSALQPSPPELPPPLPQQGYNWKQPQQQPPGALRRQTPVGTANIVAEGGAASGRTDLSLSQMAAAALGNAATGHWSTSHRWSGGASTSSGGEEATPGRGFGGWPAPSLSTTTTQQDRHPAAPLSAEAAAPTGPIIAAANGAGPMPSTPASGGEGRSRSDADRADEFTPQESSNGAEPDAAALQQRAAWARRGPEGRSEGASDRFFSARSRHDPQSSEDNATATPTEGEDDVGKGGMGPTAVGVSNGAPRRRASSQQLSSMLAATDADGGSGAAALRPLVRRSSDACQLQNHHRVMAQQQSQNPPSSPSSPSPSPHGDSAPGPLGLVAGRESTGGGSLSLWRPWWLLQRPAESGPRRSAEQPHQHQPPLATATAPQPQPQPQGPTGAAAQGGGGGEGTEAVPSVCGSAWPDPSQLQSRTTTMNTATSTNNIFSSSSIGLPYPYCPSVLPSSYSHLQHNPCLDSSAAGPVRRGAVSAQSLGPSYAAGSLIPWAMGERGAAAAHDAAPLGPPSAADVGTALPHGVRGPGQGCQPAAGYEHV</sequence>
<feature type="region of interest" description="Disordered" evidence="7">
    <location>
        <begin position="212"/>
        <end position="233"/>
    </location>
</feature>
<keyword evidence="8" id="KW-1133">Transmembrane helix</keyword>